<evidence type="ECO:0000313" key="2">
    <source>
        <dbReference type="EMBL" id="SAL81542.1"/>
    </source>
</evidence>
<dbReference type="RefSeq" id="WP_087648142.1">
    <property type="nucleotide sequence ID" value="NZ_FCON02000105.1"/>
</dbReference>
<feature type="chain" id="PRO_5011109450" evidence="1">
    <location>
        <begin position="33"/>
        <end position="481"/>
    </location>
</feature>
<proteinExistence type="predicted"/>
<evidence type="ECO:0000256" key="1">
    <source>
        <dbReference type="SAM" id="SignalP"/>
    </source>
</evidence>
<dbReference type="AlphaFoldDB" id="A0A158KK79"/>
<dbReference type="Proteomes" id="UP000054770">
    <property type="component" value="Unassembled WGS sequence"/>
</dbReference>
<keyword evidence="3" id="KW-1185">Reference proteome</keyword>
<comment type="caution">
    <text evidence="2">The sequence shown here is derived from an EMBL/GenBank/DDBJ whole genome shotgun (WGS) entry which is preliminary data.</text>
</comment>
<keyword evidence="1" id="KW-0732">Signal</keyword>
<name>A0A158KK79_9BURK</name>
<feature type="signal peptide" evidence="1">
    <location>
        <begin position="1"/>
        <end position="32"/>
    </location>
</feature>
<dbReference type="Gene3D" id="3.20.20.80">
    <property type="entry name" value="Glycosidases"/>
    <property type="match status" value="1"/>
</dbReference>
<gene>
    <name evidence="2" type="ORF">AWB68_06173</name>
</gene>
<reference evidence="2" key="1">
    <citation type="submission" date="2016-01" db="EMBL/GenBank/DDBJ databases">
        <authorList>
            <person name="Peeters C."/>
        </authorList>
    </citation>
    <scope>NUCLEOTIDE SEQUENCE [LARGE SCALE GENOMIC DNA]</scope>
    <source>
        <strain evidence="2">LMG 22940</strain>
    </source>
</reference>
<evidence type="ECO:0000313" key="3">
    <source>
        <dbReference type="Proteomes" id="UP000054770"/>
    </source>
</evidence>
<protein>
    <submittedName>
        <fullName evidence="2">Uncharacterized protein</fullName>
    </submittedName>
</protein>
<dbReference type="PROSITE" id="PS51318">
    <property type="entry name" value="TAT"/>
    <property type="match status" value="1"/>
</dbReference>
<dbReference type="SUPFAM" id="SSF51445">
    <property type="entry name" value="(Trans)glycosidases"/>
    <property type="match status" value="1"/>
</dbReference>
<dbReference type="InterPro" id="IPR017853">
    <property type="entry name" value="GH"/>
</dbReference>
<sequence length="481" mass="53904">MPKKRSTRDGRRRVLLSIAALAGTLIPGLSSAAAPPVAASATQAVAGRRKITELIGSVGWPESEDDVRMWKNMGLTWGRDSVGPGFSPPPIHSLKIDMTGPGYDNELAPILLRNNRNGIHSLLMLGYTPEWNASVANDIVSAPKDVQYWERYVDAVVRRYSTPPFNVKYFQIWNEASGPLAGGDPQSSFWHGPNYNEDRSRAKPYESAMRDYVERIHIPAAQIIRKYHAYVVYGGWPDQGGLDTYLQWLEFKSPAYGTRMLDWVDYLDIHYLGTPDLEVLYQRYVARGHARGIWQTEIGDRYITNPHFLPGYLFELAVWALGREWNDPDKYVTMIYHWDGYEDFRLTHRGPPKRTYNVSGTSLITLRKTVSGALAPFPHTLRFGPESEGKALYSDDKIVVQVSAPPGWRSVEVSGLAAPGSGRFEVAFVDAINGVMQTKEHVNAAWTANTLSIRFEVPRLTNGPVDEAPRHLAYLVVTSLA</sequence>
<dbReference type="EMBL" id="FCON02000105">
    <property type="protein sequence ID" value="SAL81542.1"/>
    <property type="molecule type" value="Genomic_DNA"/>
</dbReference>
<dbReference type="OrthoDB" id="9055650at2"/>
<dbReference type="InterPro" id="IPR006311">
    <property type="entry name" value="TAT_signal"/>
</dbReference>
<organism evidence="2 3">
    <name type="scientific">Caballeronia choica</name>
    <dbReference type="NCBI Taxonomy" id="326476"/>
    <lineage>
        <taxon>Bacteria</taxon>
        <taxon>Pseudomonadati</taxon>
        <taxon>Pseudomonadota</taxon>
        <taxon>Betaproteobacteria</taxon>
        <taxon>Burkholderiales</taxon>
        <taxon>Burkholderiaceae</taxon>
        <taxon>Caballeronia</taxon>
    </lineage>
</organism>
<accession>A0A158KK79</accession>